<evidence type="ECO:0000256" key="1">
    <source>
        <dbReference type="ARBA" id="ARBA00008791"/>
    </source>
</evidence>
<comment type="similarity">
    <text evidence="1">Belongs to the universal stress protein A family.</text>
</comment>
<evidence type="ECO:0000259" key="2">
    <source>
        <dbReference type="Pfam" id="PF00582"/>
    </source>
</evidence>
<reference evidence="3 4" key="1">
    <citation type="submission" date="2016-10" db="EMBL/GenBank/DDBJ databases">
        <authorList>
            <person name="de Groot N.N."/>
        </authorList>
    </citation>
    <scope>NUCLEOTIDE SEQUENCE [LARGE SCALE GENOMIC DNA]</scope>
    <source>
        <strain evidence="3 4">DSM 100674</strain>
    </source>
</reference>
<dbReference type="Gene3D" id="3.40.50.620">
    <property type="entry name" value="HUPs"/>
    <property type="match status" value="1"/>
</dbReference>
<dbReference type="InterPro" id="IPR006016">
    <property type="entry name" value="UspA"/>
</dbReference>
<accession>A0A1H7QB01</accession>
<dbReference type="SUPFAM" id="SSF52402">
    <property type="entry name" value="Adenine nucleotide alpha hydrolases-like"/>
    <property type="match status" value="1"/>
</dbReference>
<dbReference type="InterPro" id="IPR006015">
    <property type="entry name" value="Universal_stress_UspA"/>
</dbReference>
<dbReference type="EMBL" id="FOAG01000005">
    <property type="protein sequence ID" value="SEL44467.1"/>
    <property type="molecule type" value="Genomic_DNA"/>
</dbReference>
<dbReference type="STRING" id="1287727.SAMN05443999_105210"/>
<evidence type="ECO:0000313" key="3">
    <source>
        <dbReference type="EMBL" id="SEL44467.1"/>
    </source>
</evidence>
<dbReference type="RefSeq" id="WP_093035780.1">
    <property type="nucleotide sequence ID" value="NZ_FOAG01000005.1"/>
</dbReference>
<name>A0A1H7QB01_9RHOB</name>
<dbReference type="PRINTS" id="PR01438">
    <property type="entry name" value="UNVRSLSTRESS"/>
</dbReference>
<protein>
    <submittedName>
        <fullName evidence="3">Nucleotide-binding universal stress protein, UspA family</fullName>
    </submittedName>
</protein>
<proteinExistence type="inferred from homology"/>
<dbReference type="InterPro" id="IPR014729">
    <property type="entry name" value="Rossmann-like_a/b/a_fold"/>
</dbReference>
<keyword evidence="4" id="KW-1185">Reference proteome</keyword>
<dbReference type="AlphaFoldDB" id="A0A1H7QB01"/>
<evidence type="ECO:0000313" key="4">
    <source>
        <dbReference type="Proteomes" id="UP000199582"/>
    </source>
</evidence>
<dbReference type="Proteomes" id="UP000199582">
    <property type="component" value="Unassembled WGS sequence"/>
</dbReference>
<organism evidence="3 4">
    <name type="scientific">Roseovarius azorensis</name>
    <dbReference type="NCBI Taxonomy" id="1287727"/>
    <lineage>
        <taxon>Bacteria</taxon>
        <taxon>Pseudomonadati</taxon>
        <taxon>Pseudomonadota</taxon>
        <taxon>Alphaproteobacteria</taxon>
        <taxon>Rhodobacterales</taxon>
        <taxon>Roseobacteraceae</taxon>
        <taxon>Roseovarius</taxon>
    </lineage>
</organism>
<gene>
    <name evidence="3" type="ORF">SAMN05443999_105210</name>
</gene>
<dbReference type="OrthoDB" id="9792500at2"/>
<sequence length="144" mass="15641">MSARPVLCAVDISTPHRDDTVLHRAAKLAGMEGMPLDVVTVLPDYGMSVVGGYFDKTHHEKAVAEAKKRLNDLVIAVLGEDVNKTVRHLVLTGTAYDEILRVAKADDAALIVIGAHKPDFKDYLLGPNAARVVRHADCSVYVVR</sequence>
<dbReference type="PANTHER" id="PTHR46268">
    <property type="entry name" value="STRESS RESPONSE PROTEIN NHAX"/>
    <property type="match status" value="1"/>
</dbReference>
<dbReference type="CDD" id="cd00293">
    <property type="entry name" value="USP-like"/>
    <property type="match status" value="1"/>
</dbReference>
<feature type="domain" description="UspA" evidence="2">
    <location>
        <begin position="4"/>
        <end position="144"/>
    </location>
</feature>
<dbReference type="Pfam" id="PF00582">
    <property type="entry name" value="Usp"/>
    <property type="match status" value="1"/>
</dbReference>
<dbReference type="PANTHER" id="PTHR46268:SF6">
    <property type="entry name" value="UNIVERSAL STRESS PROTEIN UP12"/>
    <property type="match status" value="1"/>
</dbReference>